<dbReference type="EMBL" id="JAAMPT010000190">
    <property type="protein sequence ID" value="NMH23972.1"/>
    <property type="molecule type" value="Genomic_DNA"/>
</dbReference>
<gene>
    <name evidence="2" type="ORF">G6042_01670</name>
</gene>
<dbReference type="InterPro" id="IPR019861">
    <property type="entry name" value="PorP/SprF_Bacteroidetes"/>
</dbReference>
<protein>
    <submittedName>
        <fullName evidence="2">Type IX secretion system membrane protein PorP/SprF</fullName>
    </submittedName>
</protein>
<evidence type="ECO:0000313" key="3">
    <source>
        <dbReference type="Proteomes" id="UP000767947"/>
    </source>
</evidence>
<dbReference type="Proteomes" id="UP000767947">
    <property type="component" value="Unassembled WGS sequence"/>
</dbReference>
<feature type="signal peptide" evidence="1">
    <location>
        <begin position="1"/>
        <end position="24"/>
    </location>
</feature>
<feature type="chain" id="PRO_5046757456" evidence="1">
    <location>
        <begin position="25"/>
        <end position="303"/>
    </location>
</feature>
<dbReference type="NCBIfam" id="TIGR03519">
    <property type="entry name" value="T9SS_PorP_fam"/>
    <property type="match status" value="1"/>
</dbReference>
<evidence type="ECO:0000313" key="2">
    <source>
        <dbReference type="EMBL" id="NMH23972.1"/>
    </source>
</evidence>
<proteinExistence type="predicted"/>
<dbReference type="RefSeq" id="WP_169522525.1">
    <property type="nucleotide sequence ID" value="NZ_JAAMPT010000190.1"/>
</dbReference>
<evidence type="ECO:0000256" key="1">
    <source>
        <dbReference type="SAM" id="SignalP"/>
    </source>
</evidence>
<comment type="caution">
    <text evidence="2">The sequence shown here is derived from an EMBL/GenBank/DDBJ whole genome shotgun (WGS) entry which is preliminary data.</text>
</comment>
<sequence>MKTNHFIIYLLLFASSFGYSQQDAQYTQYMYNTININPAYAGSRDVLSIFGMYRTQWVGLEGAPDTGVFSLHSPVGERIGLGLTVVGDRIGVAKENTVSVDFSYTIPVSDNYKLAFGLKATAHMLDVDYSMLTVTPGDYVFQNNIENKFSPNFGAGVYLYSDKFYAGFSVPNILETEHFDDNIKSTPSERMHGYLITGYVFDLADNIQFKPAALAKAVNGAPLQLDVTGNFWFNEKLTLGVAWRWSAAVSALAGFQIDKNWFIGYAYDAETTKLANYNSGSHEIFLRYELFNKSKRIVSPRFF</sequence>
<dbReference type="Pfam" id="PF11751">
    <property type="entry name" value="PorP_SprF"/>
    <property type="match status" value="1"/>
</dbReference>
<keyword evidence="3" id="KW-1185">Reference proteome</keyword>
<accession>A0ABX1QP53</accession>
<keyword evidence="1" id="KW-0732">Signal</keyword>
<reference evidence="2 3" key="1">
    <citation type="submission" date="2020-02" db="EMBL/GenBank/DDBJ databases">
        <title>Flavobacterium sp. genome.</title>
        <authorList>
            <person name="Jung H.S."/>
            <person name="Baek J.H."/>
            <person name="Jeon C.O."/>
        </authorList>
    </citation>
    <scope>NUCLEOTIDE SEQUENCE [LARGE SCALE GENOMIC DNA]</scope>
    <source>
        <strain evidence="2 3">SE-s27</strain>
    </source>
</reference>
<name>A0ABX1QP53_9FLAO</name>
<organism evidence="2 3">
    <name type="scientific">Flavobacterium solisilvae</name>
    <dbReference type="NCBI Taxonomy" id="1852019"/>
    <lineage>
        <taxon>Bacteria</taxon>
        <taxon>Pseudomonadati</taxon>
        <taxon>Bacteroidota</taxon>
        <taxon>Flavobacteriia</taxon>
        <taxon>Flavobacteriales</taxon>
        <taxon>Flavobacteriaceae</taxon>
        <taxon>Flavobacterium</taxon>
    </lineage>
</organism>